<keyword evidence="2" id="KW-1185">Reference proteome</keyword>
<protein>
    <submittedName>
        <fullName evidence="1">Uncharacterized protein</fullName>
    </submittedName>
</protein>
<dbReference type="Proteomes" id="UP000460549">
    <property type="component" value="Unassembled WGS sequence"/>
</dbReference>
<comment type="caution">
    <text evidence="1">The sequence shown here is derived from an EMBL/GenBank/DDBJ whole genome shotgun (WGS) entry which is preliminary data.</text>
</comment>
<sequence length="69" mass="8154">MRDVIKRPGRKIAAEKRRIAKEILQEFIEDGDFYYLPHDVQEALLVIAPALKERRIFSFKNKEALHEVC</sequence>
<dbReference type="RefSeq" id="WP_154426417.1">
    <property type="nucleotide sequence ID" value="NZ_JAQYPZ010000012.1"/>
</dbReference>
<name>A0A7X2TSK1_9SPIO</name>
<dbReference type="EMBL" id="VUNN01000023">
    <property type="protein sequence ID" value="MSU07043.1"/>
    <property type="molecule type" value="Genomic_DNA"/>
</dbReference>
<accession>A0A7X2TSK1</accession>
<dbReference type="AlphaFoldDB" id="A0A7X2TSK1"/>
<reference evidence="1 2" key="1">
    <citation type="submission" date="2019-08" db="EMBL/GenBank/DDBJ databases">
        <title>In-depth cultivation of the pig gut microbiome towards novel bacterial diversity and tailored functional studies.</title>
        <authorList>
            <person name="Wylensek D."/>
            <person name="Hitch T.C.A."/>
            <person name="Clavel T."/>
        </authorList>
    </citation>
    <scope>NUCLEOTIDE SEQUENCE [LARGE SCALE GENOMIC DNA]</scope>
    <source>
        <strain evidence="1 2">NM-380-WT-3C1</strain>
    </source>
</reference>
<organism evidence="1 2">
    <name type="scientific">Bullifex porci</name>
    <dbReference type="NCBI Taxonomy" id="2606638"/>
    <lineage>
        <taxon>Bacteria</taxon>
        <taxon>Pseudomonadati</taxon>
        <taxon>Spirochaetota</taxon>
        <taxon>Spirochaetia</taxon>
        <taxon>Spirochaetales</taxon>
        <taxon>Spirochaetaceae</taxon>
        <taxon>Bullifex</taxon>
    </lineage>
</organism>
<proteinExistence type="predicted"/>
<evidence type="ECO:0000313" key="2">
    <source>
        <dbReference type="Proteomes" id="UP000460549"/>
    </source>
</evidence>
<gene>
    <name evidence="1" type="ORF">FYJ80_09725</name>
</gene>
<evidence type="ECO:0000313" key="1">
    <source>
        <dbReference type="EMBL" id="MSU07043.1"/>
    </source>
</evidence>